<organism evidence="2 3">
    <name type="scientific">Candidatus Roizmanbacteria bacterium RIFCSPLOWO2_01_FULL_35_13</name>
    <dbReference type="NCBI Taxonomy" id="1802055"/>
    <lineage>
        <taxon>Bacteria</taxon>
        <taxon>Candidatus Roizmaniibacteriota</taxon>
    </lineage>
</organism>
<accession>A0A1F7I7L2</accession>
<sequence length="481" mass="56210">MRVGEKFRNDPEGFDHALKSPDYSKEEGFKDPFLGDEIFEIQNPYLTDIFGNIEGHWFPSENYLFNILDGCELYFYAGNSWYSSEKGKKYVMNYKSDPNLKNRPAQTAINAKDINGIEEKTLELLRKYRLDRVASSISIFQNPKGHIFGKTDSSRNIGISFSELNEKTFDQYPNTMSTFVYHEVGHALMRLLPYLTDSRLALKHRNKINEICRIFSPFSNLESFFKPQGKYESLLLDFPEGMKRQEKAARTLNFAYIANYPSWFYIPFASDVRLLLEQVDGIIEKREKRDVDSKDKGLVYRFFKDNKEFGEPADDLSSFKSYFEKISNGNEVITPFEKLIFEEIRNNVAIFEATERTFYDIRKNWGDYTRKNVIPMVVAEVLRKEPEKFWKSLIDTVKDSKYFKIIKHQVNLLSENLERAVFNEELFCEIFQSALRRRDKGIINEISIGVWKEVDETIKGLLDDLISEGLAINTEDNKAVM</sequence>
<comment type="caution">
    <text evidence="2">The sequence shown here is derived from an EMBL/GenBank/DDBJ whole genome shotgun (WGS) entry which is preliminary data.</text>
</comment>
<evidence type="ECO:0000313" key="2">
    <source>
        <dbReference type="EMBL" id="OGK39333.1"/>
    </source>
</evidence>
<feature type="region of interest" description="Disordered" evidence="1">
    <location>
        <begin position="1"/>
        <end position="23"/>
    </location>
</feature>
<gene>
    <name evidence="2" type="ORF">A3A74_05180</name>
</gene>
<dbReference type="AlphaFoldDB" id="A0A1F7I7L2"/>
<evidence type="ECO:0000313" key="3">
    <source>
        <dbReference type="Proteomes" id="UP000179270"/>
    </source>
</evidence>
<reference evidence="2 3" key="1">
    <citation type="journal article" date="2016" name="Nat. Commun.">
        <title>Thousands of microbial genomes shed light on interconnected biogeochemical processes in an aquifer system.</title>
        <authorList>
            <person name="Anantharaman K."/>
            <person name="Brown C.T."/>
            <person name="Hug L.A."/>
            <person name="Sharon I."/>
            <person name="Castelle C.J."/>
            <person name="Probst A.J."/>
            <person name="Thomas B.C."/>
            <person name="Singh A."/>
            <person name="Wilkins M.J."/>
            <person name="Karaoz U."/>
            <person name="Brodie E.L."/>
            <person name="Williams K.H."/>
            <person name="Hubbard S.S."/>
            <person name="Banfield J.F."/>
        </authorList>
    </citation>
    <scope>NUCLEOTIDE SEQUENCE [LARGE SCALE GENOMIC DNA]</scope>
</reference>
<protein>
    <submittedName>
        <fullName evidence="2">Uncharacterized protein</fullName>
    </submittedName>
</protein>
<dbReference type="Proteomes" id="UP000179270">
    <property type="component" value="Unassembled WGS sequence"/>
</dbReference>
<evidence type="ECO:0000256" key="1">
    <source>
        <dbReference type="SAM" id="MobiDB-lite"/>
    </source>
</evidence>
<dbReference type="EMBL" id="MGAF01000052">
    <property type="protein sequence ID" value="OGK39333.1"/>
    <property type="molecule type" value="Genomic_DNA"/>
</dbReference>
<name>A0A1F7I7L2_9BACT</name>
<proteinExistence type="predicted"/>